<comment type="caution">
    <text evidence="1">The sequence shown here is derived from an EMBL/GenBank/DDBJ whole genome shotgun (WGS) entry which is preliminary data.</text>
</comment>
<reference evidence="1" key="1">
    <citation type="journal article" date="2019" name="bioRxiv">
        <title>The Genome of the Zebra Mussel, Dreissena polymorpha: A Resource for Invasive Species Research.</title>
        <authorList>
            <person name="McCartney M.A."/>
            <person name="Auch B."/>
            <person name="Kono T."/>
            <person name="Mallez S."/>
            <person name="Zhang Y."/>
            <person name="Obille A."/>
            <person name="Becker A."/>
            <person name="Abrahante J.E."/>
            <person name="Garbe J."/>
            <person name="Badalamenti J.P."/>
            <person name="Herman A."/>
            <person name="Mangelson H."/>
            <person name="Liachko I."/>
            <person name="Sullivan S."/>
            <person name="Sone E.D."/>
            <person name="Koren S."/>
            <person name="Silverstein K.A.T."/>
            <person name="Beckman K.B."/>
            <person name="Gohl D.M."/>
        </authorList>
    </citation>
    <scope>NUCLEOTIDE SEQUENCE</scope>
    <source>
        <strain evidence="1">Duluth1</strain>
        <tissue evidence="1">Whole animal</tissue>
    </source>
</reference>
<dbReference type="Proteomes" id="UP000828390">
    <property type="component" value="Unassembled WGS sequence"/>
</dbReference>
<organism evidence="1 2">
    <name type="scientific">Dreissena polymorpha</name>
    <name type="common">Zebra mussel</name>
    <name type="synonym">Mytilus polymorpha</name>
    <dbReference type="NCBI Taxonomy" id="45954"/>
    <lineage>
        <taxon>Eukaryota</taxon>
        <taxon>Metazoa</taxon>
        <taxon>Spiralia</taxon>
        <taxon>Lophotrochozoa</taxon>
        <taxon>Mollusca</taxon>
        <taxon>Bivalvia</taxon>
        <taxon>Autobranchia</taxon>
        <taxon>Heteroconchia</taxon>
        <taxon>Euheterodonta</taxon>
        <taxon>Imparidentia</taxon>
        <taxon>Neoheterodontei</taxon>
        <taxon>Myida</taxon>
        <taxon>Dreissenoidea</taxon>
        <taxon>Dreissenidae</taxon>
        <taxon>Dreissena</taxon>
    </lineage>
</organism>
<proteinExistence type="predicted"/>
<dbReference type="EMBL" id="JAIWYP010000006">
    <property type="protein sequence ID" value="KAH3805839.1"/>
    <property type="molecule type" value="Genomic_DNA"/>
</dbReference>
<protein>
    <submittedName>
        <fullName evidence="1">Uncharacterized protein</fullName>
    </submittedName>
</protein>
<accession>A0A9D4FV26</accession>
<evidence type="ECO:0000313" key="2">
    <source>
        <dbReference type="Proteomes" id="UP000828390"/>
    </source>
</evidence>
<reference evidence="1" key="2">
    <citation type="submission" date="2020-11" db="EMBL/GenBank/DDBJ databases">
        <authorList>
            <person name="McCartney M.A."/>
            <person name="Auch B."/>
            <person name="Kono T."/>
            <person name="Mallez S."/>
            <person name="Becker A."/>
            <person name="Gohl D.M."/>
            <person name="Silverstein K.A.T."/>
            <person name="Koren S."/>
            <person name="Bechman K.B."/>
            <person name="Herman A."/>
            <person name="Abrahante J.E."/>
            <person name="Garbe J."/>
        </authorList>
    </citation>
    <scope>NUCLEOTIDE SEQUENCE</scope>
    <source>
        <strain evidence="1">Duluth1</strain>
        <tissue evidence="1">Whole animal</tissue>
    </source>
</reference>
<name>A0A9D4FV26_DREPO</name>
<keyword evidence="2" id="KW-1185">Reference proteome</keyword>
<gene>
    <name evidence="1" type="ORF">DPMN_134148</name>
</gene>
<dbReference type="AlphaFoldDB" id="A0A9D4FV26"/>
<evidence type="ECO:0000313" key="1">
    <source>
        <dbReference type="EMBL" id="KAH3805839.1"/>
    </source>
</evidence>
<sequence length="260" mass="29318">MKLQNKGLDKVAYTLQLGIGVGRQLQPMTIQPKTSEVIAQDYSGNKSRQFSSLDCSVADRPRQYQQASTEQTTVYMQYPDVQWQADQGSANRPPLNKLQCTCIAGRPRQYQQASTEQTTVYMQYPDIQWQAGQGSANRPPLNKLQLAGRPRQYQHASTEQTTVYMQYPDIQWQAGQGRTNRPPLNKLQCTCSTQMYSGRQAKADQQASTEQTTVYMQYPDIQWQAGQGIANRPPLNKLQCICSTQIYSGRQAKAVPTGLH</sequence>